<organism evidence="9 10">
    <name type="scientific">Segatella oulorum</name>
    <dbReference type="NCBI Taxonomy" id="28136"/>
    <lineage>
        <taxon>Bacteria</taxon>
        <taxon>Pseudomonadati</taxon>
        <taxon>Bacteroidota</taxon>
        <taxon>Bacteroidia</taxon>
        <taxon>Bacteroidales</taxon>
        <taxon>Prevotellaceae</taxon>
        <taxon>Segatella</taxon>
    </lineage>
</organism>
<feature type="transmembrane region" description="Helical" evidence="7">
    <location>
        <begin position="12"/>
        <end position="31"/>
    </location>
</feature>
<name>A0A1T4NZ86_9BACT</name>
<evidence type="ECO:0000256" key="1">
    <source>
        <dbReference type="ARBA" id="ARBA00004651"/>
    </source>
</evidence>
<comment type="similarity">
    <text evidence="2">Belongs to the VirD4/TraG family.</text>
</comment>
<dbReference type="SUPFAM" id="SSF52540">
    <property type="entry name" value="P-loop containing nucleoside triphosphate hydrolases"/>
    <property type="match status" value="1"/>
</dbReference>
<reference evidence="9 10" key="1">
    <citation type="submission" date="2017-02" db="EMBL/GenBank/DDBJ databases">
        <authorList>
            <person name="Peterson S.W."/>
        </authorList>
    </citation>
    <scope>NUCLEOTIDE SEQUENCE [LARGE SCALE GENOMIC DNA]</scope>
    <source>
        <strain evidence="9 10">ATCC 43324</strain>
    </source>
</reference>
<dbReference type="RefSeq" id="WP_025070125.1">
    <property type="nucleotide sequence ID" value="NZ_FUXK01000012.1"/>
</dbReference>
<dbReference type="Pfam" id="PF02534">
    <property type="entry name" value="T4SS-DNA_transf"/>
    <property type="match status" value="1"/>
</dbReference>
<feature type="domain" description="YWFCY" evidence="8">
    <location>
        <begin position="35"/>
        <end position="149"/>
    </location>
</feature>
<dbReference type="AlphaFoldDB" id="A0A1T4NZ86"/>
<keyword evidence="4 7" id="KW-0812">Transmembrane</keyword>
<evidence type="ECO:0000313" key="10">
    <source>
        <dbReference type="Proteomes" id="UP000190065"/>
    </source>
</evidence>
<evidence type="ECO:0000256" key="3">
    <source>
        <dbReference type="ARBA" id="ARBA00022475"/>
    </source>
</evidence>
<dbReference type="InterPro" id="IPR027417">
    <property type="entry name" value="P-loop_NTPase"/>
</dbReference>
<dbReference type="PANTHER" id="PTHR37937:SF1">
    <property type="entry name" value="CONJUGATIVE TRANSFER: DNA TRANSPORT"/>
    <property type="match status" value="1"/>
</dbReference>
<dbReference type="CDD" id="cd01127">
    <property type="entry name" value="TrwB_TraG_TraD_VirD4"/>
    <property type="match status" value="2"/>
</dbReference>
<keyword evidence="5 7" id="KW-1133">Transmembrane helix</keyword>
<proteinExistence type="inferred from homology"/>
<dbReference type="eggNOG" id="COG3505">
    <property type="taxonomic scope" value="Bacteria"/>
</dbReference>
<feature type="transmembrane region" description="Helical" evidence="7">
    <location>
        <begin position="124"/>
        <end position="145"/>
    </location>
</feature>
<feature type="transmembrane region" description="Helical" evidence="7">
    <location>
        <begin position="58"/>
        <end position="78"/>
    </location>
</feature>
<evidence type="ECO:0000256" key="6">
    <source>
        <dbReference type="ARBA" id="ARBA00023136"/>
    </source>
</evidence>
<dbReference type="Gene3D" id="3.40.50.300">
    <property type="entry name" value="P-loop containing nucleotide triphosphate hydrolases"/>
    <property type="match status" value="1"/>
</dbReference>
<dbReference type="Pfam" id="PF14293">
    <property type="entry name" value="YWFCY"/>
    <property type="match status" value="1"/>
</dbReference>
<dbReference type="Proteomes" id="UP000190065">
    <property type="component" value="Unassembled WGS sequence"/>
</dbReference>
<dbReference type="GO" id="GO:0005886">
    <property type="term" value="C:plasma membrane"/>
    <property type="evidence" value="ECO:0007669"/>
    <property type="project" value="UniProtKB-SubCell"/>
</dbReference>
<gene>
    <name evidence="9" type="ORF">SAMN02745202_01240</name>
</gene>
<evidence type="ECO:0000256" key="7">
    <source>
        <dbReference type="SAM" id="Phobius"/>
    </source>
</evidence>
<evidence type="ECO:0000256" key="5">
    <source>
        <dbReference type="ARBA" id="ARBA00022989"/>
    </source>
</evidence>
<dbReference type="PANTHER" id="PTHR37937">
    <property type="entry name" value="CONJUGATIVE TRANSFER: DNA TRANSPORT"/>
    <property type="match status" value="1"/>
</dbReference>
<dbReference type="InterPro" id="IPR025988">
    <property type="entry name" value="YWFCY_dom"/>
</dbReference>
<sequence>MEESKEIQGTYSIFRTTIYVSLLLEFFMYALDPAALSRLGGIVNSFHHRLGILSVYQFLPYSKMVTLMLVIITCIGTKNKKQIEFDARKMVFYPFALGFGLVVASVLVYNSDWHVRLWILKANVWVYMGVSVIGTILVHTALDNVSKYFKDGMLKDRFNFENESFEQTTELVENKYSVNIPMRYYYKGKFRRGWINIVNPFRGTWVVGTPGSGKTFSVIEPYIRQHSAKGFAMVVYDYKFPTLATKLYYHYRKNQVQGNLPKDCNFNIINFVNIEYSARVNPIQQKYIANLAAAQETAETLIESLQKGQKTSGGGSDQFFQTSATNFLAACIFFFVNYNKKPFDENGNELFPEYGEDKETHHKRLTGRVFNDTKQIGNKEYQVQPAYWKGQYSDMPHVLSFLNHSYDEIFEVLKTDPEVYPLLGPFMTAFDNGAMEQLEGMIGTLRVQTSRLATKESYWVFSGDDFDLKVSDPRHPSYLLIANDPEMESIIGALNALILNRLVTRVNSGMGKNVPVSIIVDELPTLYFHKIDRLIGTARSNKVAVTLGFQELPQLEADYGKVGKDKIITTVGNVVSGSARSKETLDWLSGDIFGKVVQLKKGITIDRDRTSINLNENMDSLVPASKISDMASGWLCGQTARDFVVTKTGRRGSMDIQTAEEFRTTKFFCKTSFDMEQIKAEETDYSNYPIPKFYHFDSEDSKERILYANFERIDQEVKNMIKIVQTEFKKEEGTQTAHRKSNRKSSK</sequence>
<feature type="transmembrane region" description="Helical" evidence="7">
    <location>
        <begin position="90"/>
        <end position="109"/>
    </location>
</feature>
<dbReference type="InterPro" id="IPR051539">
    <property type="entry name" value="T4SS-coupling_protein"/>
</dbReference>
<protein>
    <submittedName>
        <fullName evidence="9">Type IV secretory system Conjugative DNA transfer</fullName>
    </submittedName>
</protein>
<dbReference type="STRING" id="28136.SAMN02745202_01240"/>
<evidence type="ECO:0000256" key="4">
    <source>
        <dbReference type="ARBA" id="ARBA00022692"/>
    </source>
</evidence>
<evidence type="ECO:0000256" key="2">
    <source>
        <dbReference type="ARBA" id="ARBA00008806"/>
    </source>
</evidence>
<dbReference type="InterPro" id="IPR003688">
    <property type="entry name" value="TraG/VirD4"/>
</dbReference>
<evidence type="ECO:0000259" key="8">
    <source>
        <dbReference type="Pfam" id="PF14293"/>
    </source>
</evidence>
<keyword evidence="6 7" id="KW-0472">Membrane</keyword>
<keyword evidence="3" id="KW-1003">Cell membrane</keyword>
<evidence type="ECO:0000313" key="9">
    <source>
        <dbReference type="EMBL" id="SJZ84563.1"/>
    </source>
</evidence>
<accession>A0A1T4NZ86</accession>
<comment type="subcellular location">
    <subcellularLocation>
        <location evidence="1">Cell membrane</location>
        <topology evidence="1">Multi-pass membrane protein</topology>
    </subcellularLocation>
</comment>
<dbReference type="EMBL" id="FUXK01000012">
    <property type="protein sequence ID" value="SJZ84563.1"/>
    <property type="molecule type" value="Genomic_DNA"/>
</dbReference>